<reference evidence="6 7" key="1">
    <citation type="submission" date="2020-08" db="EMBL/GenBank/DDBJ databases">
        <title>A Genomic Blueprint of the Chicken Gut Microbiome.</title>
        <authorList>
            <person name="Gilroy R."/>
            <person name="Ravi A."/>
            <person name="Getino M."/>
            <person name="Pursley I."/>
            <person name="Horton D.L."/>
            <person name="Alikhan N.-F."/>
            <person name="Baker D."/>
            <person name="Gharbi K."/>
            <person name="Hall N."/>
            <person name="Watson M."/>
            <person name="Adriaenssens E.M."/>
            <person name="Foster-Nyarko E."/>
            <person name="Jarju S."/>
            <person name="Secka A."/>
            <person name="Antonio M."/>
            <person name="Oren A."/>
            <person name="Chaudhuri R."/>
            <person name="La Ragione R.M."/>
            <person name="Hildebrand F."/>
            <person name="Pallen M.J."/>
        </authorList>
    </citation>
    <scope>NUCLEOTIDE SEQUENCE [LARGE SCALE GENOMIC DNA]</scope>
    <source>
        <strain evidence="6 7">Sa1BUA8</strain>
    </source>
</reference>
<accession>A0A9D5YXU3</accession>
<evidence type="ECO:0000256" key="4">
    <source>
        <dbReference type="ARBA" id="ARBA00022729"/>
    </source>
</evidence>
<dbReference type="Proteomes" id="UP000822993">
    <property type="component" value="Unassembled WGS sequence"/>
</dbReference>
<dbReference type="RefSeq" id="WP_193718571.1">
    <property type="nucleotide sequence ID" value="NZ_JACSPN010000002.1"/>
</dbReference>
<sequence length="446" mass="48020">MNTRHLRTVALIAASTIALGACSAGSGSGGGDGGDVTLTYSLWDPNQLPAYQQCTDAFTAASGIEVEINQQGWDDYWKTITTGIVSGTAPDVITDHVQYYPELAANGQLLDLQPYVEKDGIDLDRYTAGLADLWVKDGARYGLPQDWDTIGLVYNTADLQEAGVDPAALDELTWNPTDGGTFASLIARLTIDKNGVRGDEPGFDKDAVQTYGWGLETGGGVVGQTQWSWSALSTGFEYLDENPFGTEYQLDDPRLAETLTWWQQQIEAGYMVPFENAGQLGLEPQLLQNKAAMISDGSWRIGTWAGASEQDFAFAPLPVGPEGRKTNGLAPSIIAGTEHPDEAWELVKFIGSSECQDLVAETGVVFPAITEAAQRSAEVRAEQGVDVSAFLDQAQDPDGVAYYPITLHANEIQSEAQAVIDDIQQRKVDPATALATLNGRINNLFD</sequence>
<keyword evidence="3" id="KW-0813">Transport</keyword>
<comment type="subcellular location">
    <subcellularLocation>
        <location evidence="1">Cell envelope</location>
    </subcellularLocation>
</comment>
<evidence type="ECO:0000313" key="7">
    <source>
        <dbReference type="Proteomes" id="UP000822993"/>
    </source>
</evidence>
<dbReference type="Pfam" id="PF13416">
    <property type="entry name" value="SBP_bac_8"/>
    <property type="match status" value="1"/>
</dbReference>
<name>A0A9D5YXU3_9CELL</name>
<feature type="signal peptide" evidence="5">
    <location>
        <begin position="1"/>
        <end position="20"/>
    </location>
</feature>
<evidence type="ECO:0000313" key="6">
    <source>
        <dbReference type="EMBL" id="MBE7699247.1"/>
    </source>
</evidence>
<evidence type="ECO:0000256" key="3">
    <source>
        <dbReference type="ARBA" id="ARBA00022448"/>
    </source>
</evidence>
<keyword evidence="4 5" id="KW-0732">Signal</keyword>
<dbReference type="AlphaFoldDB" id="A0A9D5YXU3"/>
<protein>
    <submittedName>
        <fullName evidence="6">Sugar ABC transporter substrate-binding protein</fullName>
    </submittedName>
</protein>
<evidence type="ECO:0000256" key="5">
    <source>
        <dbReference type="SAM" id="SignalP"/>
    </source>
</evidence>
<dbReference type="GO" id="GO:0030313">
    <property type="term" value="C:cell envelope"/>
    <property type="evidence" value="ECO:0007669"/>
    <property type="project" value="UniProtKB-SubCell"/>
</dbReference>
<organism evidence="6 7">
    <name type="scientific">Oerskovia douganii</name>
    <dbReference type="NCBI Taxonomy" id="2762210"/>
    <lineage>
        <taxon>Bacteria</taxon>
        <taxon>Bacillati</taxon>
        <taxon>Actinomycetota</taxon>
        <taxon>Actinomycetes</taxon>
        <taxon>Micrococcales</taxon>
        <taxon>Cellulomonadaceae</taxon>
        <taxon>Oerskovia</taxon>
    </lineage>
</organism>
<gene>
    <name evidence="6" type="ORF">H9623_02860</name>
</gene>
<keyword evidence="7" id="KW-1185">Reference proteome</keyword>
<comment type="caution">
    <text evidence="6">The sequence shown here is derived from an EMBL/GenBank/DDBJ whole genome shotgun (WGS) entry which is preliminary data.</text>
</comment>
<dbReference type="PANTHER" id="PTHR43649:SF31">
    <property type="entry name" value="SN-GLYCEROL-3-PHOSPHATE-BINDING PERIPLASMIC PROTEIN UGPB"/>
    <property type="match status" value="1"/>
</dbReference>
<evidence type="ECO:0000256" key="2">
    <source>
        <dbReference type="ARBA" id="ARBA00008520"/>
    </source>
</evidence>
<dbReference type="InterPro" id="IPR050490">
    <property type="entry name" value="Bact_solute-bd_prot1"/>
</dbReference>
<dbReference type="EMBL" id="JACSPN010000002">
    <property type="protein sequence ID" value="MBE7699247.1"/>
    <property type="molecule type" value="Genomic_DNA"/>
</dbReference>
<dbReference type="InterPro" id="IPR006059">
    <property type="entry name" value="SBP"/>
</dbReference>
<dbReference type="PANTHER" id="PTHR43649">
    <property type="entry name" value="ARABINOSE-BINDING PROTEIN-RELATED"/>
    <property type="match status" value="1"/>
</dbReference>
<evidence type="ECO:0000256" key="1">
    <source>
        <dbReference type="ARBA" id="ARBA00004196"/>
    </source>
</evidence>
<dbReference type="PROSITE" id="PS51257">
    <property type="entry name" value="PROKAR_LIPOPROTEIN"/>
    <property type="match status" value="1"/>
</dbReference>
<comment type="similarity">
    <text evidence="2">Belongs to the bacterial solute-binding protein 1 family.</text>
</comment>
<feature type="chain" id="PRO_5039206071" evidence="5">
    <location>
        <begin position="21"/>
        <end position="446"/>
    </location>
</feature>
<proteinExistence type="inferred from homology"/>
<dbReference type="SUPFAM" id="SSF53850">
    <property type="entry name" value="Periplasmic binding protein-like II"/>
    <property type="match status" value="1"/>
</dbReference>
<dbReference type="CDD" id="cd13585">
    <property type="entry name" value="PBP2_TMBP_like"/>
    <property type="match status" value="1"/>
</dbReference>
<dbReference type="Gene3D" id="3.40.190.10">
    <property type="entry name" value="Periplasmic binding protein-like II"/>
    <property type="match status" value="1"/>
</dbReference>